<proteinExistence type="predicted"/>
<reference evidence="1" key="1">
    <citation type="submission" date="2020-08" db="EMBL/GenBank/DDBJ databases">
        <title>Plant Genome Project.</title>
        <authorList>
            <person name="Zhang R.-G."/>
        </authorList>
    </citation>
    <scope>NUCLEOTIDE SEQUENCE</scope>
    <source>
        <strain evidence="1">WSP0</strain>
        <tissue evidence="1">Leaf</tissue>
    </source>
</reference>
<protein>
    <submittedName>
        <fullName evidence="1">Uncharacterized protein</fullName>
    </submittedName>
</protein>
<evidence type="ECO:0000313" key="2">
    <source>
        <dbReference type="Proteomes" id="UP000823749"/>
    </source>
</evidence>
<dbReference type="AlphaFoldDB" id="A0AAV6ISU7"/>
<accession>A0AAV6ISU7</accession>
<dbReference type="EMBL" id="JACTNZ010000009">
    <property type="protein sequence ID" value="KAG5530559.1"/>
    <property type="molecule type" value="Genomic_DNA"/>
</dbReference>
<gene>
    <name evidence="1" type="ORF">RHGRI_025495</name>
</gene>
<name>A0AAV6ISU7_9ERIC</name>
<dbReference type="Proteomes" id="UP000823749">
    <property type="component" value="Chromosome 9"/>
</dbReference>
<keyword evidence="2" id="KW-1185">Reference proteome</keyword>
<sequence length="167" mass="18389">MPSSTTPPSMIVPTTTPIAIFPITMPHFYLTTMSTGPFYLPFLPAARTLLLLPILGGMPQPDVGSSQPPLSTAYTYNTYSNKLLDTVQTHPWVGACRSLTLARLTVCTPTTVCSWTMQARLCLMSKHGPGQTCLRRGRLLKLKPLFRCQLCLCEQILDFGARALTKN</sequence>
<organism evidence="1 2">
    <name type="scientific">Rhododendron griersonianum</name>
    <dbReference type="NCBI Taxonomy" id="479676"/>
    <lineage>
        <taxon>Eukaryota</taxon>
        <taxon>Viridiplantae</taxon>
        <taxon>Streptophyta</taxon>
        <taxon>Embryophyta</taxon>
        <taxon>Tracheophyta</taxon>
        <taxon>Spermatophyta</taxon>
        <taxon>Magnoliopsida</taxon>
        <taxon>eudicotyledons</taxon>
        <taxon>Gunneridae</taxon>
        <taxon>Pentapetalae</taxon>
        <taxon>asterids</taxon>
        <taxon>Ericales</taxon>
        <taxon>Ericaceae</taxon>
        <taxon>Ericoideae</taxon>
        <taxon>Rhodoreae</taxon>
        <taxon>Rhododendron</taxon>
    </lineage>
</organism>
<evidence type="ECO:0000313" key="1">
    <source>
        <dbReference type="EMBL" id="KAG5530559.1"/>
    </source>
</evidence>
<comment type="caution">
    <text evidence="1">The sequence shown here is derived from an EMBL/GenBank/DDBJ whole genome shotgun (WGS) entry which is preliminary data.</text>
</comment>